<proteinExistence type="predicted"/>
<evidence type="ECO:0000313" key="2">
    <source>
        <dbReference type="Proteomes" id="UP000230069"/>
    </source>
</evidence>
<accession>A0A2G5C6L9</accession>
<dbReference type="AlphaFoldDB" id="A0A2G5C6L9"/>
<dbReference type="EMBL" id="KZ305102">
    <property type="protein sequence ID" value="PIA26923.1"/>
    <property type="molecule type" value="Genomic_DNA"/>
</dbReference>
<dbReference type="OrthoDB" id="1936908at2759"/>
<sequence>MRLTGGSLMWDEFKDMFEEKYISRATKKEMIERFTRLRHTKEIIEVRSIYDQHTKEQGWEVHSGSELPSLGQAEPEAIPWSSLFSSSTCCFYFFLYIHRCYSGLNISSLFTENQFYKLFWSLAITLVPQFV</sequence>
<gene>
    <name evidence="1" type="ORF">AQUCO_08500014v1</name>
</gene>
<dbReference type="InParanoid" id="A0A2G5C6L9"/>
<reference evidence="1 2" key="1">
    <citation type="submission" date="2017-09" db="EMBL/GenBank/DDBJ databases">
        <title>WGS assembly of Aquilegia coerulea Goldsmith.</title>
        <authorList>
            <person name="Hodges S."/>
            <person name="Kramer E."/>
            <person name="Nordborg M."/>
            <person name="Tomkins J."/>
            <person name="Borevitz J."/>
            <person name="Derieg N."/>
            <person name="Yan J."/>
            <person name="Mihaltcheva S."/>
            <person name="Hayes R.D."/>
            <person name="Rokhsar D."/>
        </authorList>
    </citation>
    <scope>NUCLEOTIDE SEQUENCE [LARGE SCALE GENOMIC DNA]</scope>
    <source>
        <strain evidence="2">cv. Goldsmith</strain>
    </source>
</reference>
<organism evidence="1 2">
    <name type="scientific">Aquilegia coerulea</name>
    <name type="common">Rocky mountain columbine</name>
    <dbReference type="NCBI Taxonomy" id="218851"/>
    <lineage>
        <taxon>Eukaryota</taxon>
        <taxon>Viridiplantae</taxon>
        <taxon>Streptophyta</taxon>
        <taxon>Embryophyta</taxon>
        <taxon>Tracheophyta</taxon>
        <taxon>Spermatophyta</taxon>
        <taxon>Magnoliopsida</taxon>
        <taxon>Ranunculales</taxon>
        <taxon>Ranunculaceae</taxon>
        <taxon>Thalictroideae</taxon>
        <taxon>Aquilegia</taxon>
    </lineage>
</organism>
<dbReference type="Proteomes" id="UP000230069">
    <property type="component" value="Unassembled WGS sequence"/>
</dbReference>
<keyword evidence="2" id="KW-1185">Reference proteome</keyword>
<name>A0A2G5C6L9_AQUCA</name>
<evidence type="ECO:0000313" key="1">
    <source>
        <dbReference type="EMBL" id="PIA26923.1"/>
    </source>
</evidence>
<protein>
    <submittedName>
        <fullName evidence="1">Uncharacterized protein</fullName>
    </submittedName>
</protein>